<keyword evidence="2" id="KW-1185">Reference proteome</keyword>
<evidence type="ECO:0000313" key="1">
    <source>
        <dbReference type="EMBL" id="CAB0007404.1"/>
    </source>
</evidence>
<accession>A0A6H5GWT9</accession>
<gene>
    <name evidence="1" type="ORF">NTEN_LOCUS12688</name>
</gene>
<reference evidence="1 2" key="1">
    <citation type="submission" date="2020-02" db="EMBL/GenBank/DDBJ databases">
        <authorList>
            <person name="Ferguson B K."/>
        </authorList>
    </citation>
    <scope>NUCLEOTIDE SEQUENCE [LARGE SCALE GENOMIC DNA]</scope>
</reference>
<evidence type="ECO:0000313" key="2">
    <source>
        <dbReference type="Proteomes" id="UP000479000"/>
    </source>
</evidence>
<organism evidence="1 2">
    <name type="scientific">Nesidiocoris tenuis</name>
    <dbReference type="NCBI Taxonomy" id="355587"/>
    <lineage>
        <taxon>Eukaryota</taxon>
        <taxon>Metazoa</taxon>
        <taxon>Ecdysozoa</taxon>
        <taxon>Arthropoda</taxon>
        <taxon>Hexapoda</taxon>
        <taxon>Insecta</taxon>
        <taxon>Pterygota</taxon>
        <taxon>Neoptera</taxon>
        <taxon>Paraneoptera</taxon>
        <taxon>Hemiptera</taxon>
        <taxon>Heteroptera</taxon>
        <taxon>Panheteroptera</taxon>
        <taxon>Cimicomorpha</taxon>
        <taxon>Miridae</taxon>
        <taxon>Dicyphina</taxon>
        <taxon>Nesidiocoris</taxon>
    </lineage>
</organism>
<protein>
    <submittedName>
        <fullName evidence="1">Uncharacterized protein</fullName>
    </submittedName>
</protein>
<sequence>MIDSESNGRVARRERRLVLPAGHSCPRTSESNNVNVVANNVKRVALRTESTMANITESSWFWVSYASHHPSIQKVIGTVRAGGHELVQDWLLNDAKRIQAAPYNKTTFTRTCRVLP</sequence>
<dbReference type="EMBL" id="CADCXU010019043">
    <property type="protein sequence ID" value="CAB0007404.1"/>
    <property type="molecule type" value="Genomic_DNA"/>
</dbReference>
<name>A0A6H5GWT9_9HEMI</name>
<dbReference type="AlphaFoldDB" id="A0A6H5GWT9"/>
<proteinExistence type="predicted"/>
<feature type="non-terminal residue" evidence="1">
    <location>
        <position position="116"/>
    </location>
</feature>
<dbReference type="Proteomes" id="UP000479000">
    <property type="component" value="Unassembled WGS sequence"/>
</dbReference>